<name>A0A2S6AHK9_9NOCA</name>
<evidence type="ECO:0000313" key="4">
    <source>
        <dbReference type="EMBL" id="PPJ34694.1"/>
    </source>
</evidence>
<feature type="domain" description="DUF7373" evidence="2">
    <location>
        <begin position="57"/>
        <end position="244"/>
    </location>
</feature>
<dbReference type="EMBL" id="PSZC01000029">
    <property type="protein sequence ID" value="PPJ34694.1"/>
    <property type="molecule type" value="Genomic_DNA"/>
</dbReference>
<organism evidence="4 5">
    <name type="scientific">Nocardia nova</name>
    <dbReference type="NCBI Taxonomy" id="37330"/>
    <lineage>
        <taxon>Bacteria</taxon>
        <taxon>Bacillati</taxon>
        <taxon>Actinomycetota</taxon>
        <taxon>Actinomycetes</taxon>
        <taxon>Mycobacteriales</taxon>
        <taxon>Nocardiaceae</taxon>
        <taxon>Nocardia</taxon>
    </lineage>
</organism>
<comment type="caution">
    <text evidence="4">The sequence shown here is derived from an EMBL/GenBank/DDBJ whole genome shotgun (WGS) entry which is preliminary data.</text>
</comment>
<dbReference type="Pfam" id="PF24092">
    <property type="entry name" value="DUF7373_C"/>
    <property type="match status" value="1"/>
</dbReference>
<gene>
    <name evidence="4" type="ORF">C5E45_29860</name>
</gene>
<sequence>MALCVAAVSVALTAACTSTVSGEAVPGEIDIRTLDVGSYSTDKSKIFDSLLESEPPILEAVRLADAVVSPYEVDHKYVYGLGGKLEMNPDDVTLQLPAFMKPIVAKFGMVMAVRTAAADASIGDGKTFENGAFEGLTATIIRFPDHAAAKSAAAEMDAADFAWSPDNVAVELPDISDALAHWRPMVPTIGVIVPHGEFVIAVYAGRHTVDKNALIAMVTKYIAEQTNRLDQFRPTPVSDFKTLKQDPDNMLVRMLQPYGTISGPSPESDIVLTPRGFSIFQSDIAGRAQMMDRFGVDRVAASQGRFLFRTRDSQAARAFLADAATVLDKDKQKKKELGPAPGLPESKCLEYSSPSSPSATKYNCYVAYRRYVAMVKSDQLIDVRQQAAAQYAVLANNQ</sequence>
<dbReference type="Proteomes" id="UP000239874">
    <property type="component" value="Unassembled WGS sequence"/>
</dbReference>
<dbReference type="Pfam" id="PF24088">
    <property type="entry name" value="DUF7373"/>
    <property type="match status" value="1"/>
</dbReference>
<proteinExistence type="predicted"/>
<dbReference type="AlphaFoldDB" id="A0A2S6AHK9"/>
<accession>A0A2S6AHK9</accession>
<evidence type="ECO:0000259" key="3">
    <source>
        <dbReference type="Pfam" id="PF24092"/>
    </source>
</evidence>
<protein>
    <submittedName>
        <fullName evidence="4">Uncharacterized protein</fullName>
    </submittedName>
</protein>
<feature type="domain" description="DUF7373" evidence="3">
    <location>
        <begin position="250"/>
        <end position="397"/>
    </location>
</feature>
<feature type="region of interest" description="Disordered" evidence="1">
    <location>
        <begin position="330"/>
        <end position="358"/>
    </location>
</feature>
<dbReference type="InterPro" id="IPR056463">
    <property type="entry name" value="DUF7373_C"/>
</dbReference>
<evidence type="ECO:0000259" key="2">
    <source>
        <dbReference type="Pfam" id="PF24088"/>
    </source>
</evidence>
<evidence type="ECO:0000256" key="1">
    <source>
        <dbReference type="SAM" id="MobiDB-lite"/>
    </source>
</evidence>
<reference evidence="4 5" key="1">
    <citation type="submission" date="2018-02" db="EMBL/GenBank/DDBJ databases">
        <title>8 Nocardia nova and 1 Nocardia cyriacigeorgica strain used for evolution to TMP-SMX.</title>
        <authorList>
            <person name="Mehta H."/>
            <person name="Weng J."/>
            <person name="Shamoo Y."/>
        </authorList>
    </citation>
    <scope>NUCLEOTIDE SEQUENCE [LARGE SCALE GENOMIC DNA]</scope>
    <source>
        <strain evidence="4 5">MDA3139</strain>
    </source>
</reference>
<dbReference type="InterPro" id="IPR055797">
    <property type="entry name" value="DUF7373"/>
</dbReference>
<evidence type="ECO:0000313" key="5">
    <source>
        <dbReference type="Proteomes" id="UP000239874"/>
    </source>
</evidence>